<feature type="binding site" evidence="13 15">
    <location>
        <begin position="359"/>
        <end position="360"/>
    </location>
    <ligand>
        <name>IMP</name>
        <dbReference type="ChEBI" id="CHEBI:58053"/>
    </ligand>
</feature>
<evidence type="ECO:0000256" key="5">
    <source>
        <dbReference type="ARBA" id="ARBA00022737"/>
    </source>
</evidence>
<dbReference type="GO" id="GO:0000166">
    <property type="term" value="F:nucleotide binding"/>
    <property type="evidence" value="ECO:0007669"/>
    <property type="project" value="UniProtKB-UniRule"/>
</dbReference>
<dbReference type="InterPro" id="IPR015875">
    <property type="entry name" value="IMP_DH/GMP_Rdtase_CS"/>
</dbReference>
<dbReference type="InterPro" id="IPR046342">
    <property type="entry name" value="CBS_dom_sf"/>
</dbReference>
<evidence type="ECO:0000256" key="1">
    <source>
        <dbReference type="ARBA" id="ARBA00001958"/>
    </source>
</evidence>
<dbReference type="Gene3D" id="3.20.20.70">
    <property type="entry name" value="Aldolase class I"/>
    <property type="match status" value="1"/>
</dbReference>
<comment type="activity regulation">
    <text evidence="13">Mycophenolic acid (MPA) is a non-competitive inhibitor that prevents formation of the closed enzyme conformation by binding to the same site as the amobile flap. In contrast, mizoribine monophosphate (MZP) is a competitive inhibitor that induces the closed conformation. MPA is a potent inhibitor of mammalian IMPDHs but a poor inhibitor of the bacterial enzymes. MZP is a more potent inhibitor of bacterial IMPDH.</text>
</comment>
<dbReference type="PANTHER" id="PTHR11911">
    <property type="entry name" value="INOSINE-5-MONOPHOSPHATE DEHYDROGENASE RELATED"/>
    <property type="match status" value="1"/>
</dbReference>
<evidence type="ECO:0000256" key="16">
    <source>
        <dbReference type="PIRSR" id="PIRSR000130-3"/>
    </source>
</evidence>
<dbReference type="RefSeq" id="WP_061124641.1">
    <property type="nucleotide sequence ID" value="NZ_FCOF02000010.1"/>
</dbReference>
<dbReference type="SMART" id="SM01240">
    <property type="entry name" value="IMPDH"/>
    <property type="match status" value="1"/>
</dbReference>
<keyword evidence="7 13" id="KW-0658">Purine biosynthesis</keyword>
<feature type="binding site" evidence="16">
    <location>
        <begin position="246"/>
        <end position="248"/>
    </location>
    <ligand>
        <name>NAD(+)</name>
        <dbReference type="ChEBI" id="CHEBI:57540"/>
    </ligand>
</feature>
<evidence type="ECO:0000256" key="6">
    <source>
        <dbReference type="ARBA" id="ARBA00022749"/>
    </source>
</evidence>
<evidence type="ECO:0000256" key="10">
    <source>
        <dbReference type="ARBA" id="ARBA00023027"/>
    </source>
</evidence>
<evidence type="ECO:0000256" key="18">
    <source>
        <dbReference type="PROSITE-ProRule" id="PRU00703"/>
    </source>
</evidence>
<evidence type="ECO:0000256" key="17">
    <source>
        <dbReference type="PIRSR" id="PIRSR000130-4"/>
    </source>
</evidence>
<dbReference type="InterPro" id="IPR005990">
    <property type="entry name" value="IMP_DH"/>
</dbReference>
<dbReference type="EMBL" id="FCOF02000010">
    <property type="protein sequence ID" value="SAK62948.1"/>
    <property type="molecule type" value="Genomic_DNA"/>
</dbReference>
<evidence type="ECO:0000256" key="12">
    <source>
        <dbReference type="ARBA" id="ARBA00048028"/>
    </source>
</evidence>
<dbReference type="UniPathway" id="UPA00601">
    <property type="reaction ID" value="UER00295"/>
</dbReference>
<evidence type="ECO:0000256" key="13">
    <source>
        <dbReference type="HAMAP-Rule" id="MF_01964"/>
    </source>
</evidence>
<dbReference type="SUPFAM" id="SSF51412">
    <property type="entry name" value="Inosine monophosphate dehydrogenase (IMPDH)"/>
    <property type="match status" value="1"/>
</dbReference>
<dbReference type="CDD" id="cd04601">
    <property type="entry name" value="CBS_pair_IMPDH"/>
    <property type="match status" value="1"/>
</dbReference>
<dbReference type="PIRSF" id="PIRSF000130">
    <property type="entry name" value="IMPDH"/>
    <property type="match status" value="1"/>
</dbReference>
<sequence>MRLIQKALTFDDVLLVPAFSSVLPRDTSLKSQLTRNISLNMPLVSAAMDTVTEGRLAIAMAQMGGIGIVHKNLTAKEQAREVAKVKRFESGVVRDPITVPPQMRVRDVIALTQQHGISGFPVVEGAQLIGIVTNRDLRFEERMDEPVRNIMTPRERLVTVKEGTSLAEAKALMHGHRLERVLVVNDAFELRGLMTVKDITKQTENPDACKDEDGKLRVGAAVGVGADNEERVELLAAAGVDVIVVDTAHGHSQGVLERVRWVKQNYPHVQVIGGNIATAAAAKALVECGADAVKVGIGPGSICTTRIVAGVGVPQITAIANVSEALRGSGVPVVADGGVRFSGDVSKALAAGANVVMMGSMLAGTEESPGDVFLYQGRQYKSYRGMGSVGAMKDGAADRYFQDNSANIDKLVPEGIEGRVAYKGSVNAILFQIVGGVRASMGYCGCRTIAEMHEKAEFVQITAAGMRESHVHDVQITKEAPNYHVD</sequence>
<dbReference type="Pfam" id="PF00571">
    <property type="entry name" value="CBS"/>
    <property type="match status" value="2"/>
</dbReference>
<comment type="caution">
    <text evidence="22">The sequence shown here is derived from an EMBL/GenBank/DDBJ whole genome shotgun (WGS) entry which is preliminary data.</text>
</comment>
<reference evidence="22" key="1">
    <citation type="submission" date="2016-01" db="EMBL/GenBank/DDBJ databases">
        <authorList>
            <person name="Peeters C."/>
        </authorList>
    </citation>
    <scope>NUCLEOTIDE SEQUENCE [LARGE SCALE GENOMIC DNA]</scope>
    <source>
        <strain evidence="22">LMG 29318</strain>
    </source>
</reference>
<feature type="binding site" evidence="13">
    <location>
        <position position="470"/>
    </location>
    <ligand>
        <name>K(+)</name>
        <dbReference type="ChEBI" id="CHEBI:29103"/>
        <note>ligand shared between two tetrameric partners</note>
    </ligand>
</feature>
<evidence type="ECO:0000256" key="11">
    <source>
        <dbReference type="ARBA" id="ARBA00023122"/>
    </source>
</evidence>
<comment type="function">
    <text evidence="13">Catalyzes the conversion of inosine 5'-phosphate (IMP) to xanthosine 5'-phosphate (XMP), the first committed and rate-limiting step in the de novo synthesis of guanine nucleotides, and therefore plays an important role in the regulation of cell growth.</text>
</comment>
<dbReference type="Pfam" id="PF00478">
    <property type="entry name" value="IMPDH"/>
    <property type="match status" value="1"/>
</dbReference>
<evidence type="ECO:0000256" key="3">
    <source>
        <dbReference type="ARBA" id="ARBA00011881"/>
    </source>
</evidence>
<dbReference type="GO" id="GO:0006183">
    <property type="term" value="P:GTP biosynthetic process"/>
    <property type="evidence" value="ECO:0007669"/>
    <property type="project" value="TreeGrafter"/>
</dbReference>
<feature type="binding site" evidence="13 15">
    <location>
        <position position="414"/>
    </location>
    <ligand>
        <name>IMP</name>
        <dbReference type="ChEBI" id="CHEBI:58053"/>
    </ligand>
</feature>
<keyword evidence="5" id="KW-0677">Repeat</keyword>
<dbReference type="GO" id="GO:0046872">
    <property type="term" value="F:metal ion binding"/>
    <property type="evidence" value="ECO:0007669"/>
    <property type="project" value="UniProtKB-UniRule"/>
</dbReference>
<comment type="pathway">
    <text evidence="13 20">Purine metabolism; XMP biosynthesis via de novo pathway; XMP from IMP: step 1/1.</text>
</comment>
<comment type="catalytic activity">
    <reaction evidence="12 13 20">
        <text>IMP + NAD(+) + H2O = XMP + NADH + H(+)</text>
        <dbReference type="Rhea" id="RHEA:11708"/>
        <dbReference type="ChEBI" id="CHEBI:15377"/>
        <dbReference type="ChEBI" id="CHEBI:15378"/>
        <dbReference type="ChEBI" id="CHEBI:57464"/>
        <dbReference type="ChEBI" id="CHEBI:57540"/>
        <dbReference type="ChEBI" id="CHEBI:57945"/>
        <dbReference type="ChEBI" id="CHEBI:58053"/>
        <dbReference type="EC" id="1.1.1.205"/>
    </reaction>
</comment>
<dbReference type="GO" id="GO:0006177">
    <property type="term" value="P:GMP biosynthetic process"/>
    <property type="evidence" value="ECO:0007669"/>
    <property type="project" value="UniProtKB-UniRule"/>
</dbReference>
<evidence type="ECO:0000256" key="9">
    <source>
        <dbReference type="ARBA" id="ARBA00023002"/>
    </source>
</evidence>
<dbReference type="Proteomes" id="UP000054870">
    <property type="component" value="Unassembled WGS sequence"/>
</dbReference>
<comment type="subunit">
    <text evidence="3 13">Homotetramer.</text>
</comment>
<dbReference type="PROSITE" id="PS00487">
    <property type="entry name" value="IMP_DH_GMP_RED"/>
    <property type="match status" value="1"/>
</dbReference>
<dbReference type="CDD" id="cd00381">
    <property type="entry name" value="IMPDH"/>
    <property type="match status" value="1"/>
</dbReference>
<protein>
    <recommendedName>
        <fullName evidence="13 20">Inosine-5'-monophosphate dehydrogenase</fullName>
        <shortName evidence="13">IMP dehydrogenase</shortName>
        <shortName evidence="13">IMPD</shortName>
        <shortName evidence="13">IMPDH</shortName>
        <ecNumber evidence="13 20">1.1.1.205</ecNumber>
    </recommendedName>
</protein>
<organism evidence="22 23">
    <name type="scientific">Caballeronia catudaia</name>
    <dbReference type="NCBI Taxonomy" id="1777136"/>
    <lineage>
        <taxon>Bacteria</taxon>
        <taxon>Pseudomonadati</taxon>
        <taxon>Pseudomonadota</taxon>
        <taxon>Betaproteobacteria</taxon>
        <taxon>Burkholderiales</taxon>
        <taxon>Burkholderiaceae</taxon>
        <taxon>Caballeronia</taxon>
    </lineage>
</organism>
<feature type="binding site" evidence="13">
    <location>
        <position position="468"/>
    </location>
    <ligand>
        <name>K(+)</name>
        <dbReference type="ChEBI" id="CHEBI:29103"/>
        <note>ligand shared between two tetrameric partners</note>
    </ligand>
</feature>
<feature type="binding site" description="in other chain" evidence="13 17">
    <location>
        <position position="298"/>
    </location>
    <ligand>
        <name>K(+)</name>
        <dbReference type="ChEBI" id="CHEBI:29103"/>
        <note>ligand shared between two tetrameric partners</note>
    </ligand>
</feature>
<keyword evidence="6 13" id="KW-0332">GMP biosynthesis</keyword>
<dbReference type="SUPFAM" id="SSF54631">
    <property type="entry name" value="CBS-domain pair"/>
    <property type="match status" value="1"/>
</dbReference>
<feature type="binding site" evidence="13 15">
    <location>
        <begin position="336"/>
        <end position="338"/>
    </location>
    <ligand>
        <name>IMP</name>
        <dbReference type="ChEBI" id="CHEBI:58053"/>
    </ligand>
</feature>
<feature type="binding site" evidence="13">
    <location>
        <position position="246"/>
    </location>
    <ligand>
        <name>NAD(+)</name>
        <dbReference type="ChEBI" id="CHEBI:57540"/>
    </ligand>
</feature>
<accession>A0A158AYB4</accession>
<feature type="binding site" evidence="13 15">
    <location>
        <position position="301"/>
    </location>
    <ligand>
        <name>IMP</name>
        <dbReference type="ChEBI" id="CHEBI:58053"/>
    </ligand>
</feature>
<evidence type="ECO:0000256" key="14">
    <source>
        <dbReference type="PIRSR" id="PIRSR000130-1"/>
    </source>
</evidence>
<keyword evidence="10 13" id="KW-0520">NAD</keyword>
<dbReference type="HAMAP" id="MF_01964">
    <property type="entry name" value="IMPDH"/>
    <property type="match status" value="1"/>
</dbReference>
<feature type="active site" description="Thioimidate intermediate" evidence="13 14">
    <location>
        <position position="303"/>
    </location>
</feature>
<name>A0A158AYB4_9BURK</name>
<dbReference type="InterPro" id="IPR000644">
    <property type="entry name" value="CBS_dom"/>
</dbReference>
<dbReference type="PANTHER" id="PTHR11911:SF111">
    <property type="entry name" value="INOSINE-5'-MONOPHOSPHATE DEHYDROGENASE"/>
    <property type="match status" value="1"/>
</dbReference>
<feature type="binding site" evidence="13 16">
    <location>
        <begin position="296"/>
        <end position="298"/>
    </location>
    <ligand>
        <name>NAD(+)</name>
        <dbReference type="ChEBI" id="CHEBI:57540"/>
    </ligand>
</feature>
<evidence type="ECO:0000256" key="8">
    <source>
        <dbReference type="ARBA" id="ARBA00022958"/>
    </source>
</evidence>
<feature type="domain" description="CBS" evidence="21">
    <location>
        <begin position="151"/>
        <end position="212"/>
    </location>
</feature>
<dbReference type="GO" id="GO:0003938">
    <property type="term" value="F:IMP dehydrogenase activity"/>
    <property type="evidence" value="ECO:0007669"/>
    <property type="project" value="UniProtKB-UniRule"/>
</dbReference>
<keyword evidence="23" id="KW-1185">Reference proteome</keyword>
<feature type="binding site" evidence="13">
    <location>
        <position position="469"/>
    </location>
    <ligand>
        <name>K(+)</name>
        <dbReference type="ChEBI" id="CHEBI:29103"/>
        <note>ligand shared between two tetrameric partners</note>
    </ligand>
</feature>
<evidence type="ECO:0000256" key="20">
    <source>
        <dbReference type="RuleBase" id="RU003928"/>
    </source>
</evidence>
<keyword evidence="8 13" id="KW-0630">Potassium</keyword>
<evidence type="ECO:0000313" key="23">
    <source>
        <dbReference type="Proteomes" id="UP000054870"/>
    </source>
</evidence>
<evidence type="ECO:0000256" key="2">
    <source>
        <dbReference type="ARBA" id="ARBA00005502"/>
    </source>
</evidence>
<dbReference type="InterPro" id="IPR013785">
    <property type="entry name" value="Aldolase_TIM"/>
</dbReference>
<evidence type="ECO:0000256" key="19">
    <source>
        <dbReference type="RuleBase" id="RU003927"/>
    </source>
</evidence>
<feature type="binding site" evidence="13 15">
    <location>
        <begin position="383"/>
        <end position="387"/>
    </location>
    <ligand>
        <name>IMP</name>
        <dbReference type="ChEBI" id="CHEBI:58053"/>
    </ligand>
</feature>
<gene>
    <name evidence="13" type="primary">guaB</name>
    <name evidence="22" type="ORF">AWB75_02766</name>
</gene>
<dbReference type="EC" id="1.1.1.205" evidence="13 20"/>
<comment type="cofactor">
    <cofactor evidence="1 13">
        <name>K(+)</name>
        <dbReference type="ChEBI" id="CHEBI:29103"/>
    </cofactor>
</comment>
<keyword evidence="9 13" id="KW-0560">Oxidoreductase</keyword>
<dbReference type="SMART" id="SM00116">
    <property type="entry name" value="CBS"/>
    <property type="match status" value="2"/>
</dbReference>
<dbReference type="FunFam" id="3.20.20.70:FF:000003">
    <property type="entry name" value="GMP reductase"/>
    <property type="match status" value="1"/>
</dbReference>
<dbReference type="PROSITE" id="PS51371">
    <property type="entry name" value="CBS"/>
    <property type="match status" value="2"/>
</dbReference>
<comment type="similarity">
    <text evidence="2 13 19">Belongs to the IMPDH/GMPR family.</text>
</comment>
<evidence type="ECO:0000256" key="15">
    <source>
        <dbReference type="PIRSR" id="PIRSR000130-2"/>
    </source>
</evidence>
<feature type="domain" description="CBS" evidence="21">
    <location>
        <begin position="92"/>
        <end position="147"/>
    </location>
</feature>
<feature type="binding site" description="in other chain" evidence="13 17">
    <location>
        <position position="303"/>
    </location>
    <ligand>
        <name>K(+)</name>
        <dbReference type="ChEBI" id="CHEBI:29103"/>
        <note>ligand shared between two tetrameric partners</note>
    </ligand>
</feature>
<feature type="binding site" description="in other chain" evidence="13 17">
    <location>
        <position position="300"/>
    </location>
    <ligand>
        <name>K(+)</name>
        <dbReference type="ChEBI" id="CHEBI:29103"/>
        <note>ligand shared between two tetrameric partners</note>
    </ligand>
</feature>
<evidence type="ECO:0000256" key="7">
    <source>
        <dbReference type="ARBA" id="ARBA00022755"/>
    </source>
</evidence>
<evidence type="ECO:0000313" key="22">
    <source>
        <dbReference type="EMBL" id="SAK62948.1"/>
    </source>
</evidence>
<dbReference type="AlphaFoldDB" id="A0A158AYB4"/>
<evidence type="ECO:0000256" key="4">
    <source>
        <dbReference type="ARBA" id="ARBA00022723"/>
    </source>
</evidence>
<comment type="caution">
    <text evidence="13">Lacks conserved residue(s) required for the propagation of feature annotation.</text>
</comment>
<dbReference type="OrthoDB" id="9805398at2"/>
<feature type="active site" description="Proton acceptor" evidence="13 14">
    <location>
        <position position="399"/>
    </location>
</feature>
<keyword evidence="11 18" id="KW-0129">CBS domain</keyword>
<dbReference type="NCBIfam" id="TIGR01302">
    <property type="entry name" value="IMP_dehydrog"/>
    <property type="match status" value="1"/>
</dbReference>
<keyword evidence="4 13" id="KW-0479">Metal-binding</keyword>
<evidence type="ECO:0000259" key="21">
    <source>
        <dbReference type="PROSITE" id="PS51371"/>
    </source>
</evidence>
<proteinExistence type="inferred from homology"/>
<dbReference type="InterPro" id="IPR001093">
    <property type="entry name" value="IMP_DH_GMPRt"/>
</dbReference>